<evidence type="ECO:0000256" key="2">
    <source>
        <dbReference type="ARBA" id="ARBA00022679"/>
    </source>
</evidence>
<proteinExistence type="predicted"/>
<organism evidence="7 8">
    <name type="scientific">Lithohypha guttulata</name>
    <dbReference type="NCBI Taxonomy" id="1690604"/>
    <lineage>
        <taxon>Eukaryota</taxon>
        <taxon>Fungi</taxon>
        <taxon>Dikarya</taxon>
        <taxon>Ascomycota</taxon>
        <taxon>Pezizomycotina</taxon>
        <taxon>Eurotiomycetes</taxon>
        <taxon>Chaetothyriomycetidae</taxon>
        <taxon>Chaetothyriales</taxon>
        <taxon>Trichomeriaceae</taxon>
        <taxon>Lithohypha</taxon>
    </lineage>
</organism>
<evidence type="ECO:0000256" key="4">
    <source>
        <dbReference type="ARBA" id="ARBA00022777"/>
    </source>
</evidence>
<dbReference type="SMART" id="SM00220">
    <property type="entry name" value="S_TKc"/>
    <property type="match status" value="1"/>
</dbReference>
<evidence type="ECO:0000256" key="5">
    <source>
        <dbReference type="ARBA" id="ARBA00022840"/>
    </source>
</evidence>
<dbReference type="InterPro" id="IPR011009">
    <property type="entry name" value="Kinase-like_dom_sf"/>
</dbReference>
<dbReference type="Proteomes" id="UP001345013">
    <property type="component" value="Unassembled WGS sequence"/>
</dbReference>
<accession>A0ABR0KPJ0</accession>
<keyword evidence="8" id="KW-1185">Reference proteome</keyword>
<evidence type="ECO:0000313" key="8">
    <source>
        <dbReference type="Proteomes" id="UP001345013"/>
    </source>
</evidence>
<dbReference type="PROSITE" id="PS50011">
    <property type="entry name" value="PROTEIN_KINASE_DOM"/>
    <property type="match status" value="1"/>
</dbReference>
<keyword evidence="4" id="KW-0418">Kinase</keyword>
<name>A0ABR0KPJ0_9EURO</name>
<dbReference type="Gene3D" id="3.30.200.20">
    <property type="entry name" value="Phosphorylase Kinase, domain 1"/>
    <property type="match status" value="1"/>
</dbReference>
<keyword evidence="1" id="KW-0723">Serine/threonine-protein kinase</keyword>
<reference evidence="7 8" key="1">
    <citation type="submission" date="2023-08" db="EMBL/GenBank/DDBJ databases">
        <title>Black Yeasts Isolated from many extreme environments.</title>
        <authorList>
            <person name="Coleine C."/>
            <person name="Stajich J.E."/>
            <person name="Selbmann L."/>
        </authorList>
    </citation>
    <scope>NUCLEOTIDE SEQUENCE [LARGE SCALE GENOMIC DNA]</scope>
    <source>
        <strain evidence="7 8">CCFEE 5885</strain>
    </source>
</reference>
<dbReference type="PROSITE" id="PS00108">
    <property type="entry name" value="PROTEIN_KINASE_ST"/>
    <property type="match status" value="1"/>
</dbReference>
<evidence type="ECO:0000256" key="3">
    <source>
        <dbReference type="ARBA" id="ARBA00022741"/>
    </source>
</evidence>
<keyword evidence="5" id="KW-0067">ATP-binding</keyword>
<gene>
    <name evidence="7" type="ORF">LTR24_000037</name>
</gene>
<dbReference type="PANTHER" id="PTHR45646:SF11">
    <property type="entry name" value="SERINE_THREONINE-PROTEIN KINASE DOA"/>
    <property type="match status" value="1"/>
</dbReference>
<dbReference type="PANTHER" id="PTHR45646">
    <property type="entry name" value="SERINE/THREONINE-PROTEIN KINASE DOA-RELATED"/>
    <property type="match status" value="1"/>
</dbReference>
<evidence type="ECO:0000259" key="6">
    <source>
        <dbReference type="PROSITE" id="PS50011"/>
    </source>
</evidence>
<keyword evidence="3" id="KW-0547">Nucleotide-binding</keyword>
<dbReference type="Pfam" id="PF00069">
    <property type="entry name" value="Pkinase"/>
    <property type="match status" value="2"/>
</dbReference>
<feature type="domain" description="Protein kinase" evidence="6">
    <location>
        <begin position="47"/>
        <end position="421"/>
    </location>
</feature>
<sequence length="423" mass="48981">MKVLHLAKCYRLSMLKLGLLHVKRMCEFAYLLKVDNHPMQRLVKEVYRRTAKLSSSLFSKPPYITTELLEEERLSFYKRKEYYPIHIGDTHQSREGNYKALKASTALDGRPDATRREAKIYKHLSLIKSDHPGQANIRGLYDTFELQSSAGAHQCLLQPAMHMTLMDLLRMHDEPFGLDLLKMTLGRLLRALDFLHTEAQVVHLDLKPDNIMISIEDDTMLERFAKAESKHPTPRKIVDDTLTIYTRRPLPTPKDDRYGVSVLCDFGEARIGETHKTGPLVQPHNSRAPEVIFEIPWGPPVDIWNVRCLAWALFEGRYLFQNVRTNNGKWEPYVHVAQIVSLLGQPPVDFLRRSNTASECFDNSGTWIHDDPRVSSVTLEDLEVRLEEPEKGAFLKFIRSMLTWLPEERKTARELLEDPWLQE</sequence>
<evidence type="ECO:0000256" key="1">
    <source>
        <dbReference type="ARBA" id="ARBA00022527"/>
    </source>
</evidence>
<keyword evidence="2" id="KW-0808">Transferase</keyword>
<dbReference type="EMBL" id="JAVRRG010000001">
    <property type="protein sequence ID" value="KAK5102478.1"/>
    <property type="molecule type" value="Genomic_DNA"/>
</dbReference>
<comment type="caution">
    <text evidence="7">The sequence shown here is derived from an EMBL/GenBank/DDBJ whole genome shotgun (WGS) entry which is preliminary data.</text>
</comment>
<dbReference type="InterPro" id="IPR000719">
    <property type="entry name" value="Prot_kinase_dom"/>
</dbReference>
<dbReference type="InterPro" id="IPR051175">
    <property type="entry name" value="CLK_kinases"/>
</dbReference>
<dbReference type="Gene3D" id="1.10.510.10">
    <property type="entry name" value="Transferase(Phosphotransferase) domain 1"/>
    <property type="match status" value="1"/>
</dbReference>
<protein>
    <recommendedName>
        <fullName evidence="6">Protein kinase domain-containing protein</fullName>
    </recommendedName>
</protein>
<dbReference type="SUPFAM" id="SSF56112">
    <property type="entry name" value="Protein kinase-like (PK-like)"/>
    <property type="match status" value="1"/>
</dbReference>
<evidence type="ECO:0000313" key="7">
    <source>
        <dbReference type="EMBL" id="KAK5102478.1"/>
    </source>
</evidence>
<dbReference type="InterPro" id="IPR008271">
    <property type="entry name" value="Ser/Thr_kinase_AS"/>
</dbReference>